<dbReference type="PANTHER" id="PTHR43022:SF1">
    <property type="entry name" value="PROTEIN SMF"/>
    <property type="match status" value="1"/>
</dbReference>
<accession>A0A8I0AK40</accession>
<dbReference type="Pfam" id="PF17782">
    <property type="entry name" value="WHD_DprA"/>
    <property type="match status" value="1"/>
</dbReference>
<dbReference type="Gene3D" id="1.10.10.10">
    <property type="entry name" value="Winged helix-like DNA-binding domain superfamily/Winged helix DNA-binding domain"/>
    <property type="match status" value="1"/>
</dbReference>
<dbReference type="Gene3D" id="3.40.50.450">
    <property type="match status" value="1"/>
</dbReference>
<sequence>MEERKKYEIHWVNREDANFPERLKKLTGMPKKLYYIGNLPDPAKPSAAVVGARMSSPYGRCQAFKYARTMAEHGVQIISGMARGIDSEGHKGALDTDTPTFAVLGSGVDVCYPESNRRLYERILEKGGGIISELPPGTKPQNWTFPARNRIISALSDAVLVVEAKEQSGSLITANFALEHGHSVYAVPGAVTDELSRGCNKLIFDGAGIAYTPEIMLMEWGIQVENPPANIQKKKLGLAPDLDLVYSGLDLRPENMDHIIRKTGFSAAKVCTILTELQLMGLVQETGRKYCRVPEN</sequence>
<feature type="domain" description="DprA winged helix" evidence="3">
    <location>
        <begin position="237"/>
        <end position="284"/>
    </location>
</feature>
<protein>
    <submittedName>
        <fullName evidence="4">DNA-protecting protein DprA</fullName>
    </submittedName>
</protein>
<comment type="similarity">
    <text evidence="1">Belongs to the DprA/Smf family.</text>
</comment>
<dbReference type="InterPro" id="IPR041614">
    <property type="entry name" value="DprA_WH"/>
</dbReference>
<comment type="caution">
    <text evidence="4">The sequence shown here is derived from an EMBL/GenBank/DDBJ whole genome shotgun (WGS) entry which is preliminary data.</text>
</comment>
<name>A0A8I0AK40_9FIRM</name>
<evidence type="ECO:0000313" key="4">
    <source>
        <dbReference type="EMBL" id="MBC5651783.1"/>
    </source>
</evidence>
<dbReference type="EMBL" id="JACOOT010000027">
    <property type="protein sequence ID" value="MBC5651783.1"/>
    <property type="molecule type" value="Genomic_DNA"/>
</dbReference>
<evidence type="ECO:0000259" key="2">
    <source>
        <dbReference type="Pfam" id="PF02481"/>
    </source>
</evidence>
<dbReference type="Pfam" id="PF02481">
    <property type="entry name" value="DNA_processg_A"/>
    <property type="match status" value="1"/>
</dbReference>
<reference evidence="4 5" key="1">
    <citation type="submission" date="2020-08" db="EMBL/GenBank/DDBJ databases">
        <title>Genome public.</title>
        <authorList>
            <person name="Liu C."/>
            <person name="Sun Q."/>
        </authorList>
    </citation>
    <scope>NUCLEOTIDE SEQUENCE [LARGE SCALE GENOMIC DNA]</scope>
    <source>
        <strain evidence="4 5">BX17</strain>
    </source>
</reference>
<evidence type="ECO:0000259" key="3">
    <source>
        <dbReference type="Pfam" id="PF17782"/>
    </source>
</evidence>
<gene>
    <name evidence="4" type="primary">dprA</name>
    <name evidence="4" type="ORF">H8S54_11825</name>
</gene>
<dbReference type="NCBIfam" id="TIGR00732">
    <property type="entry name" value="dprA"/>
    <property type="match status" value="1"/>
</dbReference>
<dbReference type="AlphaFoldDB" id="A0A8I0AK40"/>
<dbReference type="RefSeq" id="WP_186901552.1">
    <property type="nucleotide sequence ID" value="NZ_JACOOT010000027.1"/>
</dbReference>
<proteinExistence type="inferred from homology"/>
<dbReference type="InterPro" id="IPR003488">
    <property type="entry name" value="DprA"/>
</dbReference>
<dbReference type="GO" id="GO:0009294">
    <property type="term" value="P:DNA-mediated transformation"/>
    <property type="evidence" value="ECO:0007669"/>
    <property type="project" value="InterPro"/>
</dbReference>
<evidence type="ECO:0000313" key="5">
    <source>
        <dbReference type="Proteomes" id="UP000652847"/>
    </source>
</evidence>
<dbReference type="InterPro" id="IPR057666">
    <property type="entry name" value="DrpA_SLOG"/>
</dbReference>
<organism evidence="4 5">
    <name type="scientific">Blautia segnis</name>
    <dbReference type="NCBI Taxonomy" id="2763030"/>
    <lineage>
        <taxon>Bacteria</taxon>
        <taxon>Bacillati</taxon>
        <taxon>Bacillota</taxon>
        <taxon>Clostridia</taxon>
        <taxon>Lachnospirales</taxon>
        <taxon>Lachnospiraceae</taxon>
        <taxon>Blautia</taxon>
    </lineage>
</organism>
<dbReference type="InterPro" id="IPR036388">
    <property type="entry name" value="WH-like_DNA-bd_sf"/>
</dbReference>
<dbReference type="Proteomes" id="UP000652847">
    <property type="component" value="Unassembled WGS sequence"/>
</dbReference>
<dbReference type="PANTHER" id="PTHR43022">
    <property type="entry name" value="PROTEIN SMF"/>
    <property type="match status" value="1"/>
</dbReference>
<evidence type="ECO:0000256" key="1">
    <source>
        <dbReference type="ARBA" id="ARBA00006525"/>
    </source>
</evidence>
<dbReference type="SUPFAM" id="SSF102405">
    <property type="entry name" value="MCP/YpsA-like"/>
    <property type="match status" value="1"/>
</dbReference>
<feature type="domain" description="Smf/DprA SLOG" evidence="2">
    <location>
        <begin position="13"/>
        <end position="219"/>
    </location>
</feature>
<keyword evidence="5" id="KW-1185">Reference proteome</keyword>